<reference evidence="3" key="1">
    <citation type="journal article" date="2011" name="Proc. Natl. Acad. Sci. U.S.A.">
        <title>Obligate biotrophy features unraveled by the genomic analysis of rust fungi.</title>
        <authorList>
            <person name="Duplessis S."/>
            <person name="Cuomo C.A."/>
            <person name="Lin Y.-C."/>
            <person name="Aerts A."/>
            <person name="Tisserant E."/>
            <person name="Veneault-Fourrey C."/>
            <person name="Joly D.L."/>
            <person name="Hacquard S."/>
            <person name="Amselem J."/>
            <person name="Cantarel B.L."/>
            <person name="Chiu R."/>
            <person name="Coutinho P.M."/>
            <person name="Feau N."/>
            <person name="Field M."/>
            <person name="Frey P."/>
            <person name="Gelhaye E."/>
            <person name="Goldberg J."/>
            <person name="Grabherr M.G."/>
            <person name="Kodira C.D."/>
            <person name="Kohler A."/>
            <person name="Kuees U."/>
            <person name="Lindquist E.A."/>
            <person name="Lucas S.M."/>
            <person name="Mago R."/>
            <person name="Mauceli E."/>
            <person name="Morin E."/>
            <person name="Murat C."/>
            <person name="Pangilinan J.L."/>
            <person name="Park R."/>
            <person name="Pearson M."/>
            <person name="Quesneville H."/>
            <person name="Rouhier N."/>
            <person name="Sakthikumar S."/>
            <person name="Salamov A.A."/>
            <person name="Schmutz J."/>
            <person name="Selles B."/>
            <person name="Shapiro H."/>
            <person name="Tanguay P."/>
            <person name="Tuskan G.A."/>
            <person name="Henrissat B."/>
            <person name="Van de Peer Y."/>
            <person name="Rouze P."/>
            <person name="Ellis J.G."/>
            <person name="Dodds P.N."/>
            <person name="Schein J.E."/>
            <person name="Zhong S."/>
            <person name="Hamelin R.C."/>
            <person name="Grigoriev I.V."/>
            <person name="Szabo L.J."/>
            <person name="Martin F."/>
        </authorList>
    </citation>
    <scope>NUCLEOTIDE SEQUENCE [LARGE SCALE GENOMIC DNA]</scope>
    <source>
        <strain evidence="3">98AG31 / pathotype 3-4-7</strain>
    </source>
</reference>
<dbReference type="RefSeq" id="XP_007418539.1">
    <property type="nucleotide sequence ID" value="XM_007418477.1"/>
</dbReference>
<feature type="region of interest" description="Disordered" evidence="1">
    <location>
        <begin position="132"/>
        <end position="193"/>
    </location>
</feature>
<dbReference type="HOGENOM" id="CLU_1090211_0_0_1"/>
<gene>
    <name evidence="2" type="ORF">MELLADRAFT_96094</name>
</gene>
<feature type="region of interest" description="Disordered" evidence="1">
    <location>
        <begin position="72"/>
        <end position="94"/>
    </location>
</feature>
<evidence type="ECO:0000313" key="2">
    <source>
        <dbReference type="EMBL" id="EGF98206.1"/>
    </source>
</evidence>
<evidence type="ECO:0000256" key="1">
    <source>
        <dbReference type="SAM" id="MobiDB-lite"/>
    </source>
</evidence>
<name>F4SAY0_MELLP</name>
<dbReference type="AlphaFoldDB" id="F4SAY0"/>
<dbReference type="KEGG" id="mlr:MELLADRAFT_96094"/>
<dbReference type="GeneID" id="18937476"/>
<dbReference type="EMBL" id="GL883182">
    <property type="protein sequence ID" value="EGF98206.1"/>
    <property type="molecule type" value="Genomic_DNA"/>
</dbReference>
<protein>
    <submittedName>
        <fullName evidence="2">Uncharacterized protein</fullName>
    </submittedName>
</protein>
<feature type="compositionally biased region" description="Polar residues" evidence="1">
    <location>
        <begin position="76"/>
        <end position="94"/>
    </location>
</feature>
<evidence type="ECO:0000313" key="3">
    <source>
        <dbReference type="Proteomes" id="UP000001072"/>
    </source>
</evidence>
<proteinExistence type="predicted"/>
<accession>F4SAY0</accession>
<sequence>MAFRYDMAVRTTVLTLRNSDGKLANPGDRNEELERDARLDSEQLGDFDPCFADCNPYADGQIKSHINPISGERLRQNTPSFGPSRNDHSMSSTFGKPNARSWGFANQVVYEGPGAVNFTNFDDHGYGSCLTRGRGRGGGYGGGRDLSPRGRRGQDSYDNRRAEGSGSWREDRREDRRSDERVPTGPKFGGNGKAKKIQKTYLVRIGVCSPPNDLIGKPYIVRKACVPALKFIFMFLDLYRLRVHITMIYGAVAVI</sequence>
<keyword evidence="3" id="KW-1185">Reference proteome</keyword>
<dbReference type="InParanoid" id="F4SAY0"/>
<dbReference type="Proteomes" id="UP000001072">
    <property type="component" value="Unassembled WGS sequence"/>
</dbReference>
<feature type="compositionally biased region" description="Basic and acidic residues" evidence="1">
    <location>
        <begin position="146"/>
        <end position="182"/>
    </location>
</feature>
<organism evidence="3">
    <name type="scientific">Melampsora larici-populina (strain 98AG31 / pathotype 3-4-7)</name>
    <name type="common">Poplar leaf rust fungus</name>
    <dbReference type="NCBI Taxonomy" id="747676"/>
    <lineage>
        <taxon>Eukaryota</taxon>
        <taxon>Fungi</taxon>
        <taxon>Dikarya</taxon>
        <taxon>Basidiomycota</taxon>
        <taxon>Pucciniomycotina</taxon>
        <taxon>Pucciniomycetes</taxon>
        <taxon>Pucciniales</taxon>
        <taxon>Melampsoraceae</taxon>
        <taxon>Melampsora</taxon>
    </lineage>
</organism>
<dbReference type="VEuPathDB" id="FungiDB:MELLADRAFT_96094"/>